<sequence length="93" mass="10726">MFCLQWFLLHRSLFPSPFRYLLLMGLTSSRAQSVCSTFLFPPPSSYPFPVTVHFLFSSVLSISEYCHLSLDKMGTTSRATDRWVDELGNHVYL</sequence>
<evidence type="ECO:0000256" key="1">
    <source>
        <dbReference type="SAM" id="SignalP"/>
    </source>
</evidence>
<accession>A0AAE0M5E4</accession>
<keyword evidence="1" id="KW-0732">Signal</keyword>
<comment type="caution">
    <text evidence="2">The sequence shown here is derived from an EMBL/GenBank/DDBJ whole genome shotgun (WGS) entry which is preliminary data.</text>
</comment>
<evidence type="ECO:0000313" key="3">
    <source>
        <dbReference type="Proteomes" id="UP001283341"/>
    </source>
</evidence>
<organism evidence="2 3">
    <name type="scientific">Apodospora peruviana</name>
    <dbReference type="NCBI Taxonomy" id="516989"/>
    <lineage>
        <taxon>Eukaryota</taxon>
        <taxon>Fungi</taxon>
        <taxon>Dikarya</taxon>
        <taxon>Ascomycota</taxon>
        <taxon>Pezizomycotina</taxon>
        <taxon>Sordariomycetes</taxon>
        <taxon>Sordariomycetidae</taxon>
        <taxon>Sordariales</taxon>
        <taxon>Lasiosphaeriaceae</taxon>
        <taxon>Apodospora</taxon>
    </lineage>
</organism>
<reference evidence="2" key="2">
    <citation type="submission" date="2023-06" db="EMBL/GenBank/DDBJ databases">
        <authorList>
            <consortium name="Lawrence Berkeley National Laboratory"/>
            <person name="Haridas S."/>
            <person name="Hensen N."/>
            <person name="Bonometti L."/>
            <person name="Westerberg I."/>
            <person name="Brannstrom I.O."/>
            <person name="Guillou S."/>
            <person name="Cros-Aarteil S."/>
            <person name="Calhoun S."/>
            <person name="Kuo A."/>
            <person name="Mondo S."/>
            <person name="Pangilinan J."/>
            <person name="Riley R."/>
            <person name="Labutti K."/>
            <person name="Andreopoulos B."/>
            <person name="Lipzen A."/>
            <person name="Chen C."/>
            <person name="Yanf M."/>
            <person name="Daum C."/>
            <person name="Ng V."/>
            <person name="Clum A."/>
            <person name="Steindorff A."/>
            <person name="Ohm R."/>
            <person name="Martin F."/>
            <person name="Silar P."/>
            <person name="Natvig D."/>
            <person name="Lalanne C."/>
            <person name="Gautier V."/>
            <person name="Ament-Velasquez S.L."/>
            <person name="Kruys A."/>
            <person name="Hutchinson M.I."/>
            <person name="Powell A.J."/>
            <person name="Barry K."/>
            <person name="Miller A.N."/>
            <person name="Grigoriev I.V."/>
            <person name="Debuchy R."/>
            <person name="Gladieux P."/>
            <person name="Thoren M.H."/>
            <person name="Johannesson H."/>
        </authorList>
    </citation>
    <scope>NUCLEOTIDE SEQUENCE</scope>
    <source>
        <strain evidence="2">CBS 118394</strain>
    </source>
</reference>
<feature type="signal peptide" evidence="1">
    <location>
        <begin position="1"/>
        <end position="31"/>
    </location>
</feature>
<evidence type="ECO:0000313" key="2">
    <source>
        <dbReference type="EMBL" id="KAK3319338.1"/>
    </source>
</evidence>
<dbReference type="EMBL" id="JAUEDM010000004">
    <property type="protein sequence ID" value="KAK3319338.1"/>
    <property type="molecule type" value="Genomic_DNA"/>
</dbReference>
<name>A0AAE0M5E4_9PEZI</name>
<proteinExistence type="predicted"/>
<feature type="chain" id="PRO_5041976291" description="Secreted protein" evidence="1">
    <location>
        <begin position="32"/>
        <end position="93"/>
    </location>
</feature>
<protein>
    <recommendedName>
        <fullName evidence="4">Secreted protein</fullName>
    </recommendedName>
</protein>
<reference evidence="2" key="1">
    <citation type="journal article" date="2023" name="Mol. Phylogenet. Evol.">
        <title>Genome-scale phylogeny and comparative genomics of the fungal order Sordariales.</title>
        <authorList>
            <person name="Hensen N."/>
            <person name="Bonometti L."/>
            <person name="Westerberg I."/>
            <person name="Brannstrom I.O."/>
            <person name="Guillou S."/>
            <person name="Cros-Aarteil S."/>
            <person name="Calhoun S."/>
            <person name="Haridas S."/>
            <person name="Kuo A."/>
            <person name="Mondo S."/>
            <person name="Pangilinan J."/>
            <person name="Riley R."/>
            <person name="LaButti K."/>
            <person name="Andreopoulos B."/>
            <person name="Lipzen A."/>
            <person name="Chen C."/>
            <person name="Yan M."/>
            <person name="Daum C."/>
            <person name="Ng V."/>
            <person name="Clum A."/>
            <person name="Steindorff A."/>
            <person name="Ohm R.A."/>
            <person name="Martin F."/>
            <person name="Silar P."/>
            <person name="Natvig D.O."/>
            <person name="Lalanne C."/>
            <person name="Gautier V."/>
            <person name="Ament-Velasquez S.L."/>
            <person name="Kruys A."/>
            <person name="Hutchinson M.I."/>
            <person name="Powell A.J."/>
            <person name="Barry K."/>
            <person name="Miller A.N."/>
            <person name="Grigoriev I.V."/>
            <person name="Debuchy R."/>
            <person name="Gladieux P."/>
            <person name="Hiltunen Thoren M."/>
            <person name="Johannesson H."/>
        </authorList>
    </citation>
    <scope>NUCLEOTIDE SEQUENCE</scope>
    <source>
        <strain evidence="2">CBS 118394</strain>
    </source>
</reference>
<gene>
    <name evidence="2" type="ORF">B0H66DRAFT_267141</name>
</gene>
<dbReference type="AlphaFoldDB" id="A0AAE0M5E4"/>
<dbReference type="Proteomes" id="UP001283341">
    <property type="component" value="Unassembled WGS sequence"/>
</dbReference>
<evidence type="ECO:0008006" key="4">
    <source>
        <dbReference type="Google" id="ProtNLM"/>
    </source>
</evidence>
<keyword evidence="3" id="KW-1185">Reference proteome</keyword>